<dbReference type="PANTHER" id="PTHR34220">
    <property type="entry name" value="SENSOR HISTIDINE KINASE YPDA"/>
    <property type="match status" value="1"/>
</dbReference>
<keyword evidence="4 7" id="KW-0418">Kinase</keyword>
<dbReference type="SMART" id="SM00304">
    <property type="entry name" value="HAMP"/>
    <property type="match status" value="1"/>
</dbReference>
<dbReference type="Proteomes" id="UP000036923">
    <property type="component" value="Unassembled WGS sequence"/>
</dbReference>
<dbReference type="RefSeq" id="WP_036940347.1">
    <property type="nucleotide sequence ID" value="NZ_JQKC01000013.1"/>
</dbReference>
<evidence type="ECO:0000313" key="8">
    <source>
        <dbReference type="Proteomes" id="UP000036923"/>
    </source>
</evidence>
<dbReference type="PANTHER" id="PTHR34220:SF7">
    <property type="entry name" value="SENSOR HISTIDINE KINASE YPDA"/>
    <property type="match status" value="1"/>
</dbReference>
<dbReference type="InterPro" id="IPR003660">
    <property type="entry name" value="HAMP_dom"/>
</dbReference>
<dbReference type="STRING" id="398512.Bccel_0994"/>
<dbReference type="Gene3D" id="6.10.340.10">
    <property type="match status" value="1"/>
</dbReference>
<feature type="transmembrane region" description="Helical" evidence="5">
    <location>
        <begin position="21"/>
        <end position="40"/>
    </location>
</feature>
<gene>
    <name evidence="7" type="ORF">Bccel_0994</name>
</gene>
<evidence type="ECO:0000256" key="2">
    <source>
        <dbReference type="ARBA" id="ARBA00022553"/>
    </source>
</evidence>
<evidence type="ECO:0000259" key="6">
    <source>
        <dbReference type="PROSITE" id="PS50885"/>
    </source>
</evidence>
<dbReference type="Gene3D" id="3.30.565.10">
    <property type="entry name" value="Histidine kinase-like ATPase, C-terminal domain"/>
    <property type="match status" value="1"/>
</dbReference>
<reference evidence="8" key="1">
    <citation type="submission" date="2015-07" db="EMBL/GenBank/DDBJ databases">
        <title>Near-Complete Genome Sequence of the Cellulolytic Bacterium Bacteroides (Pseudobacteroides) cellulosolvens ATCC 35603.</title>
        <authorList>
            <person name="Dassa B."/>
            <person name="Utturkar S.M."/>
            <person name="Klingeman D.M."/>
            <person name="Hurt R.A."/>
            <person name="Keller M."/>
            <person name="Xu J."/>
            <person name="Reddy Y.H.K."/>
            <person name="Borovok I."/>
            <person name="Grinberg I.R."/>
            <person name="Lamed R."/>
            <person name="Zhivin O."/>
            <person name="Bayer E.A."/>
            <person name="Brown S.D."/>
        </authorList>
    </citation>
    <scope>NUCLEOTIDE SEQUENCE [LARGE SCALE GENOMIC DNA]</scope>
    <source>
        <strain evidence="8">DSM 2933</strain>
    </source>
</reference>
<evidence type="ECO:0000256" key="3">
    <source>
        <dbReference type="ARBA" id="ARBA00022679"/>
    </source>
</evidence>
<dbReference type="Pfam" id="PF02518">
    <property type="entry name" value="HATPase_c"/>
    <property type="match status" value="1"/>
</dbReference>
<evidence type="ECO:0000256" key="1">
    <source>
        <dbReference type="ARBA" id="ARBA00004370"/>
    </source>
</evidence>
<dbReference type="eggNOG" id="COG2972">
    <property type="taxonomic scope" value="Bacteria"/>
</dbReference>
<dbReference type="GO" id="GO:0000155">
    <property type="term" value="F:phosphorelay sensor kinase activity"/>
    <property type="evidence" value="ECO:0007669"/>
    <property type="project" value="InterPro"/>
</dbReference>
<dbReference type="SUPFAM" id="SSF55874">
    <property type="entry name" value="ATPase domain of HSP90 chaperone/DNA topoisomerase II/histidine kinase"/>
    <property type="match status" value="1"/>
</dbReference>
<dbReference type="SMART" id="SM00387">
    <property type="entry name" value="HATPase_c"/>
    <property type="match status" value="1"/>
</dbReference>
<keyword evidence="5" id="KW-0812">Transmembrane</keyword>
<comment type="subcellular location">
    <subcellularLocation>
        <location evidence="1">Membrane</location>
    </subcellularLocation>
</comment>
<dbReference type="InterPro" id="IPR036890">
    <property type="entry name" value="HATPase_C_sf"/>
</dbReference>
<dbReference type="PROSITE" id="PS50885">
    <property type="entry name" value="HAMP"/>
    <property type="match status" value="1"/>
</dbReference>
<evidence type="ECO:0000256" key="5">
    <source>
        <dbReference type="SAM" id="Phobius"/>
    </source>
</evidence>
<dbReference type="OrthoDB" id="9809348at2"/>
<dbReference type="InterPro" id="IPR050640">
    <property type="entry name" value="Bact_2-comp_sensor_kinase"/>
</dbReference>
<sequence length="603" mass="70146">MKNPLTKLRQLYKNLPIKHKMLLISYFQILIPVIIIGLASCMISEKIIQSKSIDYSLYIMRTIELRLSDCINSLTSMSQELLYDNNIYERLKDKDKNSASSLDKYKRNISTMDTLKKYTNTRNEIQGIYFESADRKVKFFKDSSSSKESIEKLVKFDEMIVKARQGHGKVRWYFTRNTSKAEQIFLVRTVYDRDNFKEIGLMVIRINRAFFESVYKGLANNDMKDVIVVSAENESIVSRNNDFPQNFTKNISKDIKKREGSFVDKGEEALITYVKMIDPAWKIISYIPLDILYKDIYSFRIIIICICLVTALLFTLLNRKVSNDFIIPIKRLVTGMKEIQKGTHVDVEVDRDDELGFITKTFNEMSKEISHLITWIYREQITRKEAQLKALQSQINPHFLFNTLESINWMAMLKNVPEISETVTALSSLMEASIGRDDKLIPLRDEFKYIDHYISILKKRFEDRIQLNVYVENNDILEINIPRLLIQPIIENAVYHGIGNINDVGVIRLNTFISYGILVIEVIDNGIGMDKESLKALNEILELDNDTYFRVRVNEERKSIGLENVNRRIKLFYGEKYGLSITSEKDEFTKVTVSIPVKGPIKD</sequence>
<keyword evidence="5" id="KW-1133">Transmembrane helix</keyword>
<accession>A0A0L6JJ20</accession>
<keyword evidence="8" id="KW-1185">Reference proteome</keyword>
<name>A0A0L6JJ20_9FIRM</name>
<dbReference type="GO" id="GO:0016020">
    <property type="term" value="C:membrane"/>
    <property type="evidence" value="ECO:0007669"/>
    <property type="project" value="UniProtKB-SubCell"/>
</dbReference>
<evidence type="ECO:0000256" key="4">
    <source>
        <dbReference type="ARBA" id="ARBA00022777"/>
    </source>
</evidence>
<dbReference type="Pfam" id="PF06580">
    <property type="entry name" value="His_kinase"/>
    <property type="match status" value="1"/>
</dbReference>
<proteinExistence type="predicted"/>
<dbReference type="AlphaFoldDB" id="A0A0L6JJ20"/>
<evidence type="ECO:0000313" key="7">
    <source>
        <dbReference type="EMBL" id="KNY25734.1"/>
    </source>
</evidence>
<comment type="caution">
    <text evidence="7">The sequence shown here is derived from an EMBL/GenBank/DDBJ whole genome shotgun (WGS) entry which is preliminary data.</text>
</comment>
<feature type="domain" description="HAMP" evidence="6">
    <location>
        <begin position="323"/>
        <end position="374"/>
    </location>
</feature>
<feature type="transmembrane region" description="Helical" evidence="5">
    <location>
        <begin position="297"/>
        <end position="317"/>
    </location>
</feature>
<dbReference type="Pfam" id="PF00672">
    <property type="entry name" value="HAMP"/>
    <property type="match status" value="1"/>
</dbReference>
<organism evidence="7 8">
    <name type="scientific">Pseudobacteroides cellulosolvens ATCC 35603 = DSM 2933</name>
    <dbReference type="NCBI Taxonomy" id="398512"/>
    <lineage>
        <taxon>Bacteria</taxon>
        <taxon>Bacillati</taxon>
        <taxon>Bacillota</taxon>
        <taxon>Clostridia</taxon>
        <taxon>Eubacteriales</taxon>
        <taxon>Oscillospiraceae</taxon>
        <taxon>Pseudobacteroides</taxon>
    </lineage>
</organism>
<dbReference type="InterPro" id="IPR003594">
    <property type="entry name" value="HATPase_dom"/>
</dbReference>
<dbReference type="EMBL" id="LGTC01000001">
    <property type="protein sequence ID" value="KNY25734.1"/>
    <property type="molecule type" value="Genomic_DNA"/>
</dbReference>
<keyword evidence="3" id="KW-0808">Transferase</keyword>
<dbReference type="PATRIC" id="fig|398512.5.peg.1030"/>
<dbReference type="SUPFAM" id="SSF158472">
    <property type="entry name" value="HAMP domain-like"/>
    <property type="match status" value="1"/>
</dbReference>
<keyword evidence="2" id="KW-0597">Phosphoprotein</keyword>
<keyword evidence="5" id="KW-0472">Membrane</keyword>
<dbReference type="CDD" id="cd06225">
    <property type="entry name" value="HAMP"/>
    <property type="match status" value="1"/>
</dbReference>
<protein>
    <submittedName>
        <fullName evidence="7">Integral membrane sensor signal transduction histidine kinase</fullName>
    </submittedName>
</protein>
<dbReference type="InterPro" id="IPR010559">
    <property type="entry name" value="Sig_transdc_His_kin_internal"/>
</dbReference>